<dbReference type="InterPro" id="IPR006121">
    <property type="entry name" value="HMA_dom"/>
</dbReference>
<accession>A0A0U1NJP8</accession>
<dbReference type="RefSeq" id="WP_048598208.1">
    <property type="nucleotide sequence ID" value="NZ_CVPC01000004.1"/>
</dbReference>
<gene>
    <name evidence="2" type="ORF">NIG5292_00796</name>
</gene>
<dbReference type="STRING" id="282199.GCA_001049735_00796"/>
<dbReference type="PROSITE" id="PS50846">
    <property type="entry name" value="HMA_2"/>
    <property type="match status" value="1"/>
</dbReference>
<reference evidence="2 3" key="1">
    <citation type="submission" date="2015-04" db="EMBL/GenBank/DDBJ databases">
        <authorList>
            <person name="Syromyatnikov M.Y."/>
            <person name="Popov V.N."/>
        </authorList>
    </citation>
    <scope>NUCLEOTIDE SEQUENCE [LARGE SCALE GENOMIC DNA]</scope>
    <source>
        <strain evidence="2 3">CECT 5292</strain>
    </source>
</reference>
<organism evidence="2 3">
    <name type="scientific">Nereida ignava</name>
    <dbReference type="NCBI Taxonomy" id="282199"/>
    <lineage>
        <taxon>Bacteria</taxon>
        <taxon>Pseudomonadati</taxon>
        <taxon>Pseudomonadota</taxon>
        <taxon>Alphaproteobacteria</taxon>
        <taxon>Rhodobacterales</taxon>
        <taxon>Roseobacteraceae</taxon>
        <taxon>Nereida</taxon>
    </lineage>
</organism>
<feature type="domain" description="HMA" evidence="1">
    <location>
        <begin position="1"/>
        <end position="63"/>
    </location>
</feature>
<sequence length="66" mass="7119">MSKFNVPDMTCGHCRASIEKAVGSEDGDAVLNFDLEGRTVEITSRLSDDELARLLEKEGYPGTTAA</sequence>
<dbReference type="GO" id="GO:0046872">
    <property type="term" value="F:metal ion binding"/>
    <property type="evidence" value="ECO:0007669"/>
    <property type="project" value="InterPro"/>
</dbReference>
<dbReference type="CDD" id="cd00371">
    <property type="entry name" value="HMA"/>
    <property type="match status" value="1"/>
</dbReference>
<dbReference type="Pfam" id="PF00403">
    <property type="entry name" value="HMA"/>
    <property type="match status" value="1"/>
</dbReference>
<dbReference type="InterPro" id="IPR036163">
    <property type="entry name" value="HMA_dom_sf"/>
</dbReference>
<name>A0A0U1NJP8_9RHOB</name>
<evidence type="ECO:0000313" key="3">
    <source>
        <dbReference type="Proteomes" id="UP000048949"/>
    </source>
</evidence>
<dbReference type="AlphaFoldDB" id="A0A0U1NJP8"/>
<keyword evidence="3" id="KW-1185">Reference proteome</keyword>
<dbReference type="EMBL" id="CVQV01000004">
    <property type="protein sequence ID" value="CRK74759.1"/>
    <property type="molecule type" value="Genomic_DNA"/>
</dbReference>
<dbReference type="Proteomes" id="UP000048949">
    <property type="component" value="Unassembled WGS sequence"/>
</dbReference>
<dbReference type="Gene3D" id="3.30.70.100">
    <property type="match status" value="1"/>
</dbReference>
<dbReference type="OrthoDB" id="9801832at2"/>
<evidence type="ECO:0000313" key="2">
    <source>
        <dbReference type="EMBL" id="CRK74759.1"/>
    </source>
</evidence>
<protein>
    <submittedName>
        <fullName evidence="2">Copper ion binding protein</fullName>
    </submittedName>
</protein>
<evidence type="ECO:0000259" key="1">
    <source>
        <dbReference type="PROSITE" id="PS50846"/>
    </source>
</evidence>
<dbReference type="SUPFAM" id="SSF55008">
    <property type="entry name" value="HMA, heavy metal-associated domain"/>
    <property type="match status" value="1"/>
</dbReference>
<proteinExistence type="predicted"/>